<comment type="caution">
    <text evidence="1">The sequence shown here is derived from an EMBL/GenBank/DDBJ whole genome shotgun (WGS) entry which is preliminary data.</text>
</comment>
<sequence>MGLPDEVKMNALVLLKKYHDHMVEINKITDLIKNYKLHFIDQSPLINQLTDLFSKEDNIYTEILVKNGFLVKVHHETEFQKSSESSSLVNRKHSTKSEKIDETIDVDNTKTTLSDSFIKNSYYLEFSKQQKNKRLIHEIKERFTKLLTYNVNEMIKIKHQIMDL</sequence>
<dbReference type="Proteomes" id="UP000095605">
    <property type="component" value="Unassembled WGS sequence"/>
</dbReference>
<protein>
    <submittedName>
        <fullName evidence="1">Uncharacterized protein</fullName>
    </submittedName>
</protein>
<proteinExistence type="predicted"/>
<evidence type="ECO:0000313" key="1">
    <source>
        <dbReference type="EMBL" id="OEJ83424.1"/>
    </source>
</evidence>
<dbReference type="OrthoDB" id="3972746at2759"/>
<dbReference type="AlphaFoldDB" id="A0A1E5R950"/>
<accession>A0A1E5R950</accession>
<gene>
    <name evidence="1" type="ORF">AWRI3578_g2859</name>
</gene>
<evidence type="ECO:0000313" key="2">
    <source>
        <dbReference type="Proteomes" id="UP000095605"/>
    </source>
</evidence>
<organism evidence="1 2">
    <name type="scientific">Hanseniaspora opuntiae</name>
    <dbReference type="NCBI Taxonomy" id="211096"/>
    <lineage>
        <taxon>Eukaryota</taxon>
        <taxon>Fungi</taxon>
        <taxon>Dikarya</taxon>
        <taxon>Ascomycota</taxon>
        <taxon>Saccharomycotina</taxon>
        <taxon>Saccharomycetes</taxon>
        <taxon>Saccharomycodales</taxon>
        <taxon>Saccharomycodaceae</taxon>
        <taxon>Hanseniaspora</taxon>
    </lineage>
</organism>
<keyword evidence="2" id="KW-1185">Reference proteome</keyword>
<name>A0A1E5R950_9ASCO</name>
<dbReference type="EMBL" id="LPNL01000007">
    <property type="protein sequence ID" value="OEJ83424.1"/>
    <property type="molecule type" value="Genomic_DNA"/>
</dbReference>
<reference evidence="2" key="1">
    <citation type="journal article" date="2016" name="Genome Announc.">
        <title>Genome sequences of three species of Hanseniaspora isolated from spontaneous wine fermentations.</title>
        <authorList>
            <person name="Sternes P.R."/>
            <person name="Lee D."/>
            <person name="Kutyna D.R."/>
            <person name="Borneman A.R."/>
        </authorList>
    </citation>
    <scope>NUCLEOTIDE SEQUENCE [LARGE SCALE GENOMIC DNA]</scope>
    <source>
        <strain evidence="2">AWRI3578</strain>
    </source>
</reference>